<evidence type="ECO:0000313" key="2">
    <source>
        <dbReference type="Proteomes" id="UP000694408"/>
    </source>
</evidence>
<accession>A0A8C5NLQ3</accession>
<protein>
    <submittedName>
        <fullName evidence="1">Uncharacterized protein</fullName>
    </submittedName>
</protein>
<dbReference type="Proteomes" id="UP000694408">
    <property type="component" value="Unplaced"/>
</dbReference>
<sequence>MVQIVISRASLCS</sequence>
<name>A0A8C5NLQ3_JUNHY</name>
<proteinExistence type="predicted"/>
<reference evidence="1" key="1">
    <citation type="submission" date="2025-08" db="UniProtKB">
        <authorList>
            <consortium name="Ensembl"/>
        </authorList>
    </citation>
    <scope>IDENTIFICATION</scope>
</reference>
<reference evidence="1" key="2">
    <citation type="submission" date="2025-09" db="UniProtKB">
        <authorList>
            <consortium name="Ensembl"/>
        </authorList>
    </citation>
    <scope>IDENTIFICATION</scope>
</reference>
<organism evidence="1 2">
    <name type="scientific">Junco hyemalis</name>
    <name type="common">Dark-eyed junco</name>
    <dbReference type="NCBI Taxonomy" id="40217"/>
    <lineage>
        <taxon>Eukaryota</taxon>
        <taxon>Metazoa</taxon>
        <taxon>Chordata</taxon>
        <taxon>Craniata</taxon>
        <taxon>Vertebrata</taxon>
        <taxon>Euteleostomi</taxon>
        <taxon>Archelosauria</taxon>
        <taxon>Archosauria</taxon>
        <taxon>Dinosauria</taxon>
        <taxon>Saurischia</taxon>
        <taxon>Theropoda</taxon>
        <taxon>Coelurosauria</taxon>
        <taxon>Aves</taxon>
        <taxon>Neognathae</taxon>
        <taxon>Neoaves</taxon>
        <taxon>Telluraves</taxon>
        <taxon>Australaves</taxon>
        <taxon>Passeriformes</taxon>
        <taxon>Passerellidae</taxon>
        <taxon>Junco</taxon>
    </lineage>
</organism>
<dbReference type="Ensembl" id="ENSJHYT00000009772.1">
    <property type="protein sequence ID" value="ENSJHYP00000008026.1"/>
    <property type="gene ID" value="ENSJHYG00000006392.1"/>
</dbReference>
<keyword evidence="2" id="KW-1185">Reference proteome</keyword>
<evidence type="ECO:0000313" key="1">
    <source>
        <dbReference type="Ensembl" id="ENSJHYP00000008026.1"/>
    </source>
</evidence>